<keyword evidence="5" id="KW-0949">S-adenosyl-L-methionine</keyword>
<gene>
    <name evidence="11" type="primary">mnmC</name>
    <name evidence="11" type="ORF">NCTC10283_02256</name>
</gene>
<keyword evidence="6" id="KW-0819">tRNA processing</keyword>
<proteinExistence type="predicted"/>
<dbReference type="GO" id="GO:0008168">
    <property type="term" value="F:methyltransferase activity"/>
    <property type="evidence" value="ECO:0007669"/>
    <property type="project" value="UniProtKB-KW"/>
</dbReference>
<keyword evidence="3" id="KW-0285">Flavoprotein</keyword>
<dbReference type="InterPro" id="IPR017610">
    <property type="entry name" value="tRNA_S-uridine_synth_MnmC_C"/>
</dbReference>
<sequence>MTIFAWNAPPTTTELCAAHAQHLIIALPDKTLPDWSDNPILQAALSCVQFNGANVLENVLPNKTLWLMPEHAARRLSDYFAEREIHWQTEAVPQEQIAPEKLWFRQPEPIFSEVKTQVFDVIVIGAGIAGAATAYELARRGKRVAVLDAAAHAASAASGNRQGLLYAKISPHDTAQTELLLCGYGYTRRLLENVLPNQEVWGATGVLHINHDHAETQRNAALAQQFWHEHLYRGVSAAQATDLAGVSLEQGGLFWQQGVWLNPPAVVAACLAQEGIDFYANCRVVAAEFDGEYWHVHSTGGVFVGCHIVFCAGASSPNTPIVSEFPFQIIRGQTSLVAQSAYSGSLKTALSGSSYISPAWDGVHCFGATFLPNDDGDDWRETDEFANQNELEKLNYQLYQLFEFSGGLKGHAAVRCDAHDHLPVVGALGQPEKMQQVYAKLALDKNYRLTAPCPYYPNAWVNTAHGSRGLATAPICAAYVVAMITGEPVPLSRRLQNALHPNRLIIRHIIRGT</sequence>
<evidence type="ECO:0000259" key="10">
    <source>
        <dbReference type="Pfam" id="PF01266"/>
    </source>
</evidence>
<dbReference type="Gene3D" id="3.50.50.60">
    <property type="entry name" value="FAD/NAD(P)-binding domain"/>
    <property type="match status" value="1"/>
</dbReference>
<dbReference type="PANTHER" id="PTHR13847:SF283">
    <property type="entry name" value="TRNA 5-METHYLAMINOMETHYL-2-THIOURIDINE BIOSYNTHESIS BIFUNCTIONAL PROTEIN MNMC"/>
    <property type="match status" value="1"/>
</dbReference>
<evidence type="ECO:0000256" key="9">
    <source>
        <dbReference type="ARBA" id="ARBA00023268"/>
    </source>
</evidence>
<dbReference type="InterPro" id="IPR006076">
    <property type="entry name" value="FAD-dep_OxRdtase"/>
</dbReference>
<dbReference type="STRING" id="1120980.GCA_000745955_00356"/>
<evidence type="ECO:0000256" key="6">
    <source>
        <dbReference type="ARBA" id="ARBA00022694"/>
    </source>
</evidence>
<keyword evidence="12" id="KW-1185">Reference proteome</keyword>
<dbReference type="SUPFAM" id="SSF51905">
    <property type="entry name" value="FAD/NAD(P)-binding domain"/>
    <property type="match status" value="1"/>
</dbReference>
<evidence type="ECO:0000256" key="2">
    <source>
        <dbReference type="ARBA" id="ARBA00022603"/>
    </source>
</evidence>
<dbReference type="AlphaFoldDB" id="A0A376BV72"/>
<dbReference type="Pfam" id="PF01266">
    <property type="entry name" value="DAO"/>
    <property type="match status" value="1"/>
</dbReference>
<dbReference type="OrthoDB" id="9786494at2"/>
<name>A0A376BV72_9NEIS</name>
<dbReference type="Gene3D" id="3.30.9.10">
    <property type="entry name" value="D-Amino Acid Oxidase, subunit A, domain 2"/>
    <property type="match status" value="1"/>
</dbReference>
<protein>
    <submittedName>
        <fullName evidence="11">tRNA 5-methylaminomethyl-2-thiouridine biosynthesis bifunctional protein MnmC</fullName>
    </submittedName>
</protein>
<dbReference type="GO" id="GO:0016645">
    <property type="term" value="F:oxidoreductase activity, acting on the CH-NH group of donors"/>
    <property type="evidence" value="ECO:0007669"/>
    <property type="project" value="InterPro"/>
</dbReference>
<keyword evidence="8" id="KW-0560">Oxidoreductase</keyword>
<evidence type="ECO:0000256" key="8">
    <source>
        <dbReference type="ARBA" id="ARBA00023002"/>
    </source>
</evidence>
<dbReference type="EMBL" id="UFSO01000003">
    <property type="protein sequence ID" value="SSY80695.1"/>
    <property type="molecule type" value="Genomic_DNA"/>
</dbReference>
<evidence type="ECO:0000256" key="1">
    <source>
        <dbReference type="ARBA" id="ARBA00022490"/>
    </source>
</evidence>
<dbReference type="NCBIfam" id="TIGR03197">
    <property type="entry name" value="MnmC_Cterm"/>
    <property type="match status" value="1"/>
</dbReference>
<evidence type="ECO:0000313" key="12">
    <source>
        <dbReference type="Proteomes" id="UP000254209"/>
    </source>
</evidence>
<dbReference type="RefSeq" id="WP_034291075.1">
    <property type="nucleotide sequence ID" value="NZ_CP091519.2"/>
</dbReference>
<keyword evidence="1" id="KW-0963">Cytoplasm</keyword>
<dbReference type="Proteomes" id="UP000254209">
    <property type="component" value="Unassembled WGS sequence"/>
</dbReference>
<dbReference type="GO" id="GO:0005737">
    <property type="term" value="C:cytoplasm"/>
    <property type="evidence" value="ECO:0007669"/>
    <property type="project" value="TreeGrafter"/>
</dbReference>
<evidence type="ECO:0000256" key="4">
    <source>
        <dbReference type="ARBA" id="ARBA00022679"/>
    </source>
</evidence>
<evidence type="ECO:0000256" key="7">
    <source>
        <dbReference type="ARBA" id="ARBA00022827"/>
    </source>
</evidence>
<organism evidence="11 12">
    <name type="scientific">Alysiella crassa</name>
    <dbReference type="NCBI Taxonomy" id="153491"/>
    <lineage>
        <taxon>Bacteria</taxon>
        <taxon>Pseudomonadati</taxon>
        <taxon>Pseudomonadota</taxon>
        <taxon>Betaproteobacteria</taxon>
        <taxon>Neisseriales</taxon>
        <taxon>Neisseriaceae</taxon>
        <taxon>Alysiella</taxon>
    </lineage>
</organism>
<dbReference type="PANTHER" id="PTHR13847">
    <property type="entry name" value="SARCOSINE DEHYDROGENASE-RELATED"/>
    <property type="match status" value="1"/>
</dbReference>
<dbReference type="GO" id="GO:0032259">
    <property type="term" value="P:methylation"/>
    <property type="evidence" value="ECO:0007669"/>
    <property type="project" value="UniProtKB-KW"/>
</dbReference>
<dbReference type="InterPro" id="IPR036188">
    <property type="entry name" value="FAD/NAD-bd_sf"/>
</dbReference>
<keyword evidence="4" id="KW-0808">Transferase</keyword>
<accession>A0A376BV72</accession>
<keyword evidence="7" id="KW-0274">FAD</keyword>
<keyword evidence="2" id="KW-0489">Methyltransferase</keyword>
<evidence type="ECO:0000313" key="11">
    <source>
        <dbReference type="EMBL" id="SSY80695.1"/>
    </source>
</evidence>
<evidence type="ECO:0000256" key="3">
    <source>
        <dbReference type="ARBA" id="ARBA00022630"/>
    </source>
</evidence>
<keyword evidence="9" id="KW-0511">Multifunctional enzyme</keyword>
<feature type="domain" description="FAD dependent oxidoreductase" evidence="10">
    <location>
        <begin position="120"/>
        <end position="482"/>
    </location>
</feature>
<evidence type="ECO:0000256" key="5">
    <source>
        <dbReference type="ARBA" id="ARBA00022691"/>
    </source>
</evidence>
<dbReference type="GO" id="GO:0008033">
    <property type="term" value="P:tRNA processing"/>
    <property type="evidence" value="ECO:0007669"/>
    <property type="project" value="UniProtKB-KW"/>
</dbReference>
<reference evidence="11 12" key="1">
    <citation type="submission" date="2018-06" db="EMBL/GenBank/DDBJ databases">
        <authorList>
            <consortium name="Pathogen Informatics"/>
            <person name="Doyle S."/>
        </authorList>
    </citation>
    <scope>NUCLEOTIDE SEQUENCE [LARGE SCALE GENOMIC DNA]</scope>
    <source>
        <strain evidence="11 12">NCTC10283</strain>
    </source>
</reference>